<sequence>MRIGLYAAMDNGPVKDQRIDYIAVDGGLAHLYKQGIKPLLAIGDFDSLEDQKLLEDLQVERHPVQKDDTDTALAIKYAIAQGHDEIDVYGVLGGRADHMLAALCLLVQYPDTKITLYDRQNKITYLPKGHHHIPVTDDYFSLFALKDTVLSLNHCQYPLDHYLLKPFDPLCVSNTCEDYVLIDNSEAVLFLQTNNEGE</sequence>
<proteinExistence type="predicted"/>
<dbReference type="SUPFAM" id="SSF63999">
    <property type="entry name" value="Thiamin pyrophosphokinase, catalytic domain"/>
    <property type="match status" value="1"/>
</dbReference>
<dbReference type="InterPro" id="IPR036759">
    <property type="entry name" value="TPK_catalytic_sf"/>
</dbReference>
<dbReference type="OrthoDB" id="9804377at2"/>
<dbReference type="EC" id="2.7.6.2" evidence="5"/>
<evidence type="ECO:0000256" key="4">
    <source>
        <dbReference type="ARBA" id="ARBA00022840"/>
    </source>
</evidence>
<dbReference type="FunCoup" id="A0A3G9J7T7">
    <property type="interactions" value="57"/>
</dbReference>
<dbReference type="GO" id="GO:0009229">
    <property type="term" value="P:thiamine diphosphate biosynthetic process"/>
    <property type="evidence" value="ECO:0007669"/>
    <property type="project" value="InterPro"/>
</dbReference>
<evidence type="ECO:0000256" key="5">
    <source>
        <dbReference type="NCBIfam" id="TIGR01378"/>
    </source>
</evidence>
<evidence type="ECO:0000313" key="7">
    <source>
        <dbReference type="EMBL" id="BBH26696.1"/>
    </source>
</evidence>
<dbReference type="Proteomes" id="UP000268059">
    <property type="component" value="Chromosome"/>
</dbReference>
<name>A0A3G9J7T7_9FIRM</name>
<dbReference type="PANTHER" id="PTHR41299">
    <property type="entry name" value="THIAMINE PYROPHOSPHOKINASE"/>
    <property type="match status" value="1"/>
</dbReference>
<evidence type="ECO:0000256" key="1">
    <source>
        <dbReference type="ARBA" id="ARBA00022679"/>
    </source>
</evidence>
<reference evidence="7 8" key="1">
    <citation type="submission" date="2018-11" db="EMBL/GenBank/DDBJ databases">
        <title>Novel Erysipelotrichaceae bacterium isolated from small intestine of a swine.</title>
        <authorList>
            <person name="Kim J.S."/>
            <person name="Choe H."/>
            <person name="Lee Y.R."/>
            <person name="Kim K.M."/>
            <person name="Park D.S."/>
        </authorList>
    </citation>
    <scope>NUCLEOTIDE SEQUENCE [LARGE SCALE GENOMIC DNA]</scope>
    <source>
        <strain evidence="7 8">SG0102</strain>
    </source>
</reference>
<accession>A0A3G9J7T7</accession>
<dbReference type="InterPro" id="IPR007371">
    <property type="entry name" value="TPK_catalytic"/>
</dbReference>
<keyword evidence="3 7" id="KW-0418">Kinase</keyword>
<dbReference type="GO" id="GO:0016301">
    <property type="term" value="F:kinase activity"/>
    <property type="evidence" value="ECO:0007669"/>
    <property type="project" value="UniProtKB-KW"/>
</dbReference>
<feature type="domain" description="Thiamin pyrophosphokinase catalytic" evidence="6">
    <location>
        <begin position="21"/>
        <end position="115"/>
    </location>
</feature>
<dbReference type="GO" id="GO:0030975">
    <property type="term" value="F:thiamine binding"/>
    <property type="evidence" value="ECO:0007669"/>
    <property type="project" value="InterPro"/>
</dbReference>
<dbReference type="PANTHER" id="PTHR41299:SF1">
    <property type="entry name" value="THIAMINE PYROPHOSPHOKINASE"/>
    <property type="match status" value="1"/>
</dbReference>
<gene>
    <name evidence="7" type="ORF">SG0102_16300</name>
</gene>
<protein>
    <recommendedName>
        <fullName evidence="5">Thiamine diphosphokinase</fullName>
        <ecNumber evidence="5">2.7.6.2</ecNumber>
    </recommendedName>
</protein>
<keyword evidence="1" id="KW-0808">Transferase</keyword>
<dbReference type="GO" id="GO:0006772">
    <property type="term" value="P:thiamine metabolic process"/>
    <property type="evidence" value="ECO:0007669"/>
    <property type="project" value="UniProtKB-UniRule"/>
</dbReference>
<keyword evidence="4" id="KW-0067">ATP-binding</keyword>
<dbReference type="NCBIfam" id="TIGR01378">
    <property type="entry name" value="thi_PPkinase"/>
    <property type="match status" value="1"/>
</dbReference>
<evidence type="ECO:0000259" key="6">
    <source>
        <dbReference type="Pfam" id="PF04263"/>
    </source>
</evidence>
<dbReference type="EMBL" id="AP019309">
    <property type="protein sequence ID" value="BBH26696.1"/>
    <property type="molecule type" value="Genomic_DNA"/>
</dbReference>
<dbReference type="Gene3D" id="3.40.50.10240">
    <property type="entry name" value="Thiamin pyrophosphokinase, catalytic domain"/>
    <property type="match status" value="1"/>
</dbReference>
<organism evidence="7 8">
    <name type="scientific">Intestinibaculum porci</name>
    <dbReference type="NCBI Taxonomy" id="2487118"/>
    <lineage>
        <taxon>Bacteria</taxon>
        <taxon>Bacillati</taxon>
        <taxon>Bacillota</taxon>
        <taxon>Erysipelotrichia</taxon>
        <taxon>Erysipelotrichales</taxon>
        <taxon>Erysipelotrichaceae</taxon>
        <taxon>Intestinibaculum</taxon>
    </lineage>
</organism>
<dbReference type="InterPro" id="IPR006282">
    <property type="entry name" value="Thi_PPkinase"/>
</dbReference>
<dbReference type="CDD" id="cd07995">
    <property type="entry name" value="TPK"/>
    <property type="match status" value="1"/>
</dbReference>
<evidence type="ECO:0000256" key="3">
    <source>
        <dbReference type="ARBA" id="ARBA00022777"/>
    </source>
</evidence>
<dbReference type="InterPro" id="IPR053149">
    <property type="entry name" value="TPK"/>
</dbReference>
<dbReference type="AlphaFoldDB" id="A0A3G9J7T7"/>
<evidence type="ECO:0000313" key="8">
    <source>
        <dbReference type="Proteomes" id="UP000268059"/>
    </source>
</evidence>
<keyword evidence="2" id="KW-0547">Nucleotide-binding</keyword>
<evidence type="ECO:0000256" key="2">
    <source>
        <dbReference type="ARBA" id="ARBA00022741"/>
    </source>
</evidence>
<dbReference type="RefSeq" id="WP_125119530.1">
    <property type="nucleotide sequence ID" value="NZ_AP019309.1"/>
</dbReference>
<keyword evidence="8" id="KW-1185">Reference proteome</keyword>
<dbReference type="InParanoid" id="A0A3G9J7T7"/>
<dbReference type="KEGG" id="ebm:SG0102_16300"/>
<dbReference type="GO" id="GO:0004788">
    <property type="term" value="F:thiamine diphosphokinase activity"/>
    <property type="evidence" value="ECO:0007669"/>
    <property type="project" value="UniProtKB-UniRule"/>
</dbReference>
<dbReference type="Pfam" id="PF04263">
    <property type="entry name" value="TPK_catalytic"/>
    <property type="match status" value="1"/>
</dbReference>
<dbReference type="GO" id="GO:0005524">
    <property type="term" value="F:ATP binding"/>
    <property type="evidence" value="ECO:0007669"/>
    <property type="project" value="UniProtKB-KW"/>
</dbReference>